<evidence type="ECO:0000256" key="1">
    <source>
        <dbReference type="SAM" id="Phobius"/>
    </source>
</evidence>
<accession>A0A0F8XNG9</accession>
<sequence length="145" mass="16598">AIVRSVEISNILCFHDSNIFNFIFGNGLSATYNFNCVPLPGELVIDLKSYSQDQLDTGYYYSVHTFLGSNLLKYGLFGVLVYCFFPLFIAYRLITRFSLSKAEQLAVSTIMLISIYFLHSRIEFQLLVGIFTSYAFFKGECLDER</sequence>
<reference evidence="2" key="1">
    <citation type="journal article" date="2015" name="Nature">
        <title>Complex archaea that bridge the gap between prokaryotes and eukaryotes.</title>
        <authorList>
            <person name="Spang A."/>
            <person name="Saw J.H."/>
            <person name="Jorgensen S.L."/>
            <person name="Zaremba-Niedzwiedzka K."/>
            <person name="Martijn J."/>
            <person name="Lind A.E."/>
            <person name="van Eijk R."/>
            <person name="Schleper C."/>
            <person name="Guy L."/>
            <person name="Ettema T.J."/>
        </authorList>
    </citation>
    <scope>NUCLEOTIDE SEQUENCE</scope>
</reference>
<evidence type="ECO:0000313" key="2">
    <source>
        <dbReference type="EMBL" id="KKK70577.1"/>
    </source>
</evidence>
<protein>
    <submittedName>
        <fullName evidence="2">Uncharacterized protein</fullName>
    </submittedName>
</protein>
<proteinExistence type="predicted"/>
<gene>
    <name evidence="2" type="ORF">LCGC14_2922570</name>
</gene>
<dbReference type="EMBL" id="LAZR01058126">
    <property type="protein sequence ID" value="KKK70577.1"/>
    <property type="molecule type" value="Genomic_DNA"/>
</dbReference>
<dbReference type="AlphaFoldDB" id="A0A0F8XNG9"/>
<feature type="non-terminal residue" evidence="2">
    <location>
        <position position="1"/>
    </location>
</feature>
<comment type="caution">
    <text evidence="2">The sequence shown here is derived from an EMBL/GenBank/DDBJ whole genome shotgun (WGS) entry which is preliminary data.</text>
</comment>
<feature type="transmembrane region" description="Helical" evidence="1">
    <location>
        <begin position="74"/>
        <end position="93"/>
    </location>
</feature>
<name>A0A0F8XNG9_9ZZZZ</name>
<keyword evidence="1" id="KW-0472">Membrane</keyword>
<keyword evidence="1" id="KW-1133">Transmembrane helix</keyword>
<organism evidence="2">
    <name type="scientific">marine sediment metagenome</name>
    <dbReference type="NCBI Taxonomy" id="412755"/>
    <lineage>
        <taxon>unclassified sequences</taxon>
        <taxon>metagenomes</taxon>
        <taxon>ecological metagenomes</taxon>
    </lineage>
</organism>
<keyword evidence="1" id="KW-0812">Transmembrane</keyword>